<evidence type="ECO:0000256" key="2">
    <source>
        <dbReference type="SAM" id="Phobius"/>
    </source>
</evidence>
<keyword evidence="2" id="KW-1133">Transmembrane helix</keyword>
<evidence type="ECO:0000313" key="4">
    <source>
        <dbReference type="Proteomes" id="UP000075321"/>
    </source>
</evidence>
<proteinExistence type="predicted"/>
<feature type="transmembrane region" description="Helical" evidence="2">
    <location>
        <begin position="51"/>
        <end position="70"/>
    </location>
</feature>
<dbReference type="Proteomes" id="UP000075321">
    <property type="component" value="Unassembled WGS sequence"/>
</dbReference>
<feature type="compositionally biased region" description="Basic and acidic residues" evidence="1">
    <location>
        <begin position="227"/>
        <end position="241"/>
    </location>
</feature>
<comment type="caution">
    <text evidence="3">The sequence shown here is derived from an EMBL/GenBank/DDBJ whole genome shotgun (WGS) entry which is preliminary data.</text>
</comment>
<dbReference type="RefSeq" id="WP_066382887.1">
    <property type="nucleotide sequence ID" value="NZ_LTAZ01000005.1"/>
</dbReference>
<keyword evidence="4" id="KW-1185">Reference proteome</keyword>
<evidence type="ECO:0000256" key="1">
    <source>
        <dbReference type="SAM" id="MobiDB-lite"/>
    </source>
</evidence>
<dbReference type="OrthoDB" id="308076at2157"/>
<feature type="region of interest" description="Disordered" evidence="1">
    <location>
        <begin position="227"/>
        <end position="253"/>
    </location>
</feature>
<feature type="transmembrane region" description="Helical" evidence="2">
    <location>
        <begin position="24"/>
        <end position="45"/>
    </location>
</feature>
<feature type="transmembrane region" description="Helical" evidence="2">
    <location>
        <begin position="201"/>
        <end position="220"/>
    </location>
</feature>
<feature type="transmembrane region" description="Helical" evidence="2">
    <location>
        <begin position="138"/>
        <end position="157"/>
    </location>
</feature>
<sequence>MSGAETLDLFDPLPARFRPRTTTLVYGGLLVNTELVVLLLYHLVADVRVDSVFAVVYPFIWINVGLWAIVRTNPDPRTARHRYLAGAVAGGYLLSLFVLGGLLWTGMPQLPTGVDVSMLSPGIGPVVSYNGPFVRMTFVPFLVVGYLALSYLVYATLIDAAGSALGGVIGLFSCFSCVWPLIAPIFVGAFGSAGTAVATSLQSYVAGTAIYLGTVCLLYWRPFKRERNGGDGEHDGEDREQRWRRKRSERQGR</sequence>
<feature type="transmembrane region" description="Helical" evidence="2">
    <location>
        <begin position="164"/>
        <end position="189"/>
    </location>
</feature>
<keyword evidence="2" id="KW-0812">Transmembrane</keyword>
<gene>
    <name evidence="3" type="ORF">HAPAU_24820</name>
</gene>
<evidence type="ECO:0000313" key="3">
    <source>
        <dbReference type="EMBL" id="KYH25804.1"/>
    </source>
</evidence>
<keyword evidence="2" id="KW-0472">Membrane</keyword>
<accession>A0A151ADY4</accession>
<dbReference type="InterPro" id="IPR055968">
    <property type="entry name" value="DUF7546"/>
</dbReference>
<name>A0A151ADY4_9EURY</name>
<dbReference type="AlphaFoldDB" id="A0A151ADY4"/>
<reference evidence="3 4" key="1">
    <citation type="submission" date="2016-02" db="EMBL/GenBank/DDBJ databases">
        <title>Genome sequence of Halalkalicoccus paucihalophilus DSM 24557.</title>
        <authorList>
            <person name="Poehlein A."/>
            <person name="Daniel R."/>
        </authorList>
    </citation>
    <scope>NUCLEOTIDE SEQUENCE [LARGE SCALE GENOMIC DNA]</scope>
    <source>
        <strain evidence="3 4">DSM 24557</strain>
    </source>
</reference>
<dbReference type="Pfam" id="PF24412">
    <property type="entry name" value="DUF7546"/>
    <property type="match status" value="1"/>
</dbReference>
<protein>
    <submittedName>
        <fullName evidence="3">Uncharacterized protein</fullName>
    </submittedName>
</protein>
<dbReference type="PATRIC" id="fig|1008153.3.peg.2529"/>
<organism evidence="3 4">
    <name type="scientific">Halalkalicoccus paucihalophilus</name>
    <dbReference type="NCBI Taxonomy" id="1008153"/>
    <lineage>
        <taxon>Archaea</taxon>
        <taxon>Methanobacteriati</taxon>
        <taxon>Methanobacteriota</taxon>
        <taxon>Stenosarchaea group</taxon>
        <taxon>Halobacteria</taxon>
        <taxon>Halobacteriales</taxon>
        <taxon>Halococcaceae</taxon>
        <taxon>Halalkalicoccus</taxon>
    </lineage>
</organism>
<dbReference type="EMBL" id="LTAZ01000005">
    <property type="protein sequence ID" value="KYH25804.1"/>
    <property type="molecule type" value="Genomic_DNA"/>
</dbReference>
<feature type="compositionally biased region" description="Basic residues" evidence="1">
    <location>
        <begin position="242"/>
        <end position="253"/>
    </location>
</feature>
<feature type="transmembrane region" description="Helical" evidence="2">
    <location>
        <begin position="82"/>
        <end position="104"/>
    </location>
</feature>